<dbReference type="OrthoDB" id="361494at2759"/>
<evidence type="ECO:0000313" key="1">
    <source>
        <dbReference type="EMBL" id="QLG71293.1"/>
    </source>
</evidence>
<dbReference type="KEGG" id="zmk:HG535_0B03320"/>
<gene>
    <name evidence="1" type="ORF">HG535_0B03320</name>
</gene>
<name>A0A7H9AYL5_ZYGMR</name>
<dbReference type="SUPFAM" id="SSF50978">
    <property type="entry name" value="WD40 repeat-like"/>
    <property type="match status" value="1"/>
</dbReference>
<dbReference type="GeneID" id="59234954"/>
<proteinExistence type="predicted"/>
<dbReference type="EMBL" id="CP058605">
    <property type="protein sequence ID" value="QLG71293.1"/>
    <property type="molecule type" value="Genomic_DNA"/>
</dbReference>
<dbReference type="Gene3D" id="2.130.10.10">
    <property type="entry name" value="YVTN repeat-like/Quinoprotein amine dehydrogenase"/>
    <property type="match status" value="1"/>
</dbReference>
<dbReference type="AlphaFoldDB" id="A0A7H9AYL5"/>
<keyword evidence="2" id="KW-1185">Reference proteome</keyword>
<dbReference type="RefSeq" id="XP_037143021.1">
    <property type="nucleotide sequence ID" value="XM_037287126.1"/>
</dbReference>
<organism evidence="1 2">
    <name type="scientific">Zygotorulaspora mrakii</name>
    <name type="common">Zygosaccharomyces mrakii</name>
    <dbReference type="NCBI Taxonomy" id="42260"/>
    <lineage>
        <taxon>Eukaryota</taxon>
        <taxon>Fungi</taxon>
        <taxon>Dikarya</taxon>
        <taxon>Ascomycota</taxon>
        <taxon>Saccharomycotina</taxon>
        <taxon>Saccharomycetes</taxon>
        <taxon>Saccharomycetales</taxon>
        <taxon>Saccharomycetaceae</taxon>
        <taxon>Zygotorulaspora</taxon>
    </lineage>
</organism>
<evidence type="ECO:0008006" key="3">
    <source>
        <dbReference type="Google" id="ProtNLM"/>
    </source>
</evidence>
<accession>A0A7H9AYL5</accession>
<dbReference type="InterPro" id="IPR036322">
    <property type="entry name" value="WD40_repeat_dom_sf"/>
</dbReference>
<sequence length="575" mass="64194">MNDPIITGYYQPANVFRQPALVVKKRSQNNDTGSMLNSVSIDTTQHHRKSWKNDVSRIGSPLLRKASDDFNDHYTAKKLKSEYWKLSNKNGASYLPTDLSIVGDTILISNMDSKNNLKLHKLKQSKNGPFSEPTKLHEIQSVSVPGTPIMSSCLLPSKRFSADYFEGHDQLLLCGHQDGVVDLISTSMESGDAKIAKRYKHGKFLKHQKSLQSNLDNWLQSFPSLPVRKIKPWNDTGYTSLVNDSLFIYDLNRAKKPQYLQSFPGIESMAANEFNNPYVLSLCGSQFGNSGVALLDLRTNGLKGNLYIPDCEDIAGESTSCRTKNNTSYDCTWIDEYHVANCVNDIVKIWDIRSTGSQAKCEVLPMKGCIESLNYSIKSKTMYTSDDQGNIMSWDLTRLNNMKKATSAQGFNSISIQDTQELLHDVSQCGNIIINGSSFQKQYSKNTVRGSIFLDTTLDGSLITLDAQELGLHQVCHIECDVTNLNEKNDQVVLSADTYEDANKLQEDSDVTLLGHDLSSLSNQSDCSSSHTLHSIEAYENANVEKNMKHDPHSNIIYSLNDLGLSGSTIYRETI</sequence>
<protein>
    <recommendedName>
        <fullName evidence="3">Protein DSE1</fullName>
    </recommendedName>
</protein>
<evidence type="ECO:0000313" key="2">
    <source>
        <dbReference type="Proteomes" id="UP000509704"/>
    </source>
</evidence>
<reference evidence="1 2" key="1">
    <citation type="submission" date="2020-07" db="EMBL/GenBank/DDBJ databases">
        <title>The yeast mating-type switching endonuclease HO is a domesticated member of an unorthodox homing genetic element family.</title>
        <authorList>
            <person name="Coughlan A.Y."/>
            <person name="Lombardi L."/>
            <person name="Braun-Galleani S."/>
            <person name="Martos A.R."/>
            <person name="Galeote V."/>
            <person name="Bigey F."/>
            <person name="Dequin S."/>
            <person name="Byrne K.P."/>
            <person name="Wolfe K.H."/>
        </authorList>
    </citation>
    <scope>NUCLEOTIDE SEQUENCE [LARGE SCALE GENOMIC DNA]</scope>
    <source>
        <strain evidence="1 2">NRRL Y-6702</strain>
    </source>
</reference>
<dbReference type="Proteomes" id="UP000509704">
    <property type="component" value="Chromosome 2"/>
</dbReference>
<dbReference type="InterPro" id="IPR015943">
    <property type="entry name" value="WD40/YVTN_repeat-like_dom_sf"/>
</dbReference>